<gene>
    <name evidence="2" type="ORF">LX99_01242</name>
</gene>
<accession>A0A316HFK0</accession>
<sequence length="45" mass="5399">MRFDPPEIEKDPYEDLTPLQKKTRKAAIWFAFIGVYVWAIKILFL</sequence>
<protein>
    <submittedName>
        <fullName evidence="2">Uncharacterized protein</fullName>
    </submittedName>
</protein>
<name>A0A316HFK0_9SPHI</name>
<feature type="transmembrane region" description="Helical" evidence="1">
    <location>
        <begin position="26"/>
        <end position="44"/>
    </location>
</feature>
<dbReference type="Proteomes" id="UP000245678">
    <property type="component" value="Unassembled WGS sequence"/>
</dbReference>
<evidence type="ECO:0000256" key="1">
    <source>
        <dbReference type="SAM" id="Phobius"/>
    </source>
</evidence>
<dbReference type="AlphaFoldDB" id="A0A316HFK0"/>
<reference evidence="2 3" key="1">
    <citation type="submission" date="2018-05" db="EMBL/GenBank/DDBJ databases">
        <title>Genomic Encyclopedia of Archaeal and Bacterial Type Strains, Phase II (KMG-II): from individual species to whole genera.</title>
        <authorList>
            <person name="Goeker M."/>
        </authorList>
    </citation>
    <scope>NUCLEOTIDE SEQUENCE [LARGE SCALE GENOMIC DNA]</scope>
    <source>
        <strain evidence="2 3">DSM 19975</strain>
    </source>
</reference>
<evidence type="ECO:0000313" key="2">
    <source>
        <dbReference type="EMBL" id="PWK78790.1"/>
    </source>
</evidence>
<dbReference type="EMBL" id="QGHA01000002">
    <property type="protein sequence ID" value="PWK78790.1"/>
    <property type="molecule type" value="Genomic_DNA"/>
</dbReference>
<organism evidence="2 3">
    <name type="scientific">Mucilaginibacter oryzae</name>
    <dbReference type="NCBI Taxonomy" id="468058"/>
    <lineage>
        <taxon>Bacteria</taxon>
        <taxon>Pseudomonadati</taxon>
        <taxon>Bacteroidota</taxon>
        <taxon>Sphingobacteriia</taxon>
        <taxon>Sphingobacteriales</taxon>
        <taxon>Sphingobacteriaceae</taxon>
        <taxon>Mucilaginibacter</taxon>
    </lineage>
</organism>
<evidence type="ECO:0000313" key="3">
    <source>
        <dbReference type="Proteomes" id="UP000245678"/>
    </source>
</evidence>
<keyword evidence="1" id="KW-1133">Transmembrane helix</keyword>
<keyword evidence="1" id="KW-0472">Membrane</keyword>
<comment type="caution">
    <text evidence="2">The sequence shown here is derived from an EMBL/GenBank/DDBJ whole genome shotgun (WGS) entry which is preliminary data.</text>
</comment>
<dbReference type="RefSeq" id="WP_022829472.1">
    <property type="nucleotide sequence ID" value="NZ_QGHA01000002.1"/>
</dbReference>
<proteinExistence type="predicted"/>
<keyword evidence="3" id="KW-1185">Reference proteome</keyword>
<keyword evidence="1" id="KW-0812">Transmembrane</keyword>